<feature type="transmembrane region" description="Helical" evidence="1">
    <location>
        <begin position="52"/>
        <end position="73"/>
    </location>
</feature>
<sequence>MARPGVEDGPEDRSLWHMIFAPTVWAVHFAVCYAVQAIWCAKIGGDIATLRVVLVAITIVALAIISFFGFRAWQRWDYFHDRDYIHGGETDEDRREFLGHTGFMLACLSFVAVLYVAMPFLIIGSCI</sequence>
<keyword evidence="1" id="KW-0472">Membrane</keyword>
<dbReference type="RefSeq" id="WP_111535707.1">
    <property type="nucleotide sequence ID" value="NZ_QKZL01000002.1"/>
</dbReference>
<proteinExistence type="predicted"/>
<accession>A0A2W7NL22</accession>
<dbReference type="OrthoDB" id="7264282at2"/>
<evidence type="ECO:0000313" key="3">
    <source>
        <dbReference type="Proteomes" id="UP000248916"/>
    </source>
</evidence>
<name>A0A2W7NL22_9RHOB</name>
<comment type="caution">
    <text evidence="2">The sequence shown here is derived from an EMBL/GenBank/DDBJ whole genome shotgun (WGS) entry which is preliminary data.</text>
</comment>
<keyword evidence="1" id="KW-1133">Transmembrane helix</keyword>
<evidence type="ECO:0000313" key="2">
    <source>
        <dbReference type="EMBL" id="PZX18807.1"/>
    </source>
</evidence>
<feature type="transmembrane region" description="Helical" evidence="1">
    <location>
        <begin position="103"/>
        <end position="123"/>
    </location>
</feature>
<evidence type="ECO:0000256" key="1">
    <source>
        <dbReference type="SAM" id="Phobius"/>
    </source>
</evidence>
<protein>
    <submittedName>
        <fullName evidence="2">Uncharacterized protein</fullName>
    </submittedName>
</protein>
<keyword evidence="1" id="KW-0812">Transmembrane</keyword>
<dbReference type="Proteomes" id="UP000248916">
    <property type="component" value="Unassembled WGS sequence"/>
</dbReference>
<dbReference type="AlphaFoldDB" id="A0A2W7NL22"/>
<gene>
    <name evidence="2" type="ORF">LX81_00500</name>
</gene>
<dbReference type="EMBL" id="QKZL01000002">
    <property type="protein sequence ID" value="PZX18807.1"/>
    <property type="molecule type" value="Genomic_DNA"/>
</dbReference>
<reference evidence="2 3" key="1">
    <citation type="submission" date="2018-06" db="EMBL/GenBank/DDBJ databases">
        <title>Genomic Encyclopedia of Archaeal and Bacterial Type Strains, Phase II (KMG-II): from individual species to whole genera.</title>
        <authorList>
            <person name="Goeker M."/>
        </authorList>
    </citation>
    <scope>NUCLEOTIDE SEQUENCE [LARGE SCALE GENOMIC DNA]</scope>
    <source>
        <strain evidence="2 3">DSM 22009</strain>
    </source>
</reference>
<feature type="transmembrane region" description="Helical" evidence="1">
    <location>
        <begin position="15"/>
        <end position="40"/>
    </location>
</feature>
<keyword evidence="3" id="KW-1185">Reference proteome</keyword>
<organism evidence="2 3">
    <name type="scientific">Palleronia aestuarii</name>
    <dbReference type="NCBI Taxonomy" id="568105"/>
    <lineage>
        <taxon>Bacteria</taxon>
        <taxon>Pseudomonadati</taxon>
        <taxon>Pseudomonadota</taxon>
        <taxon>Alphaproteobacteria</taxon>
        <taxon>Rhodobacterales</taxon>
        <taxon>Roseobacteraceae</taxon>
        <taxon>Palleronia</taxon>
    </lineage>
</organism>